<dbReference type="PANTHER" id="PTHR43441">
    <property type="entry name" value="RIBOSOMAL-PROTEIN-SERINE ACETYLTRANSFERASE"/>
    <property type="match status" value="1"/>
</dbReference>
<dbReference type="SUPFAM" id="SSF55729">
    <property type="entry name" value="Acyl-CoA N-acyltransferases (Nat)"/>
    <property type="match status" value="1"/>
</dbReference>
<proteinExistence type="predicted"/>
<dbReference type="EMBL" id="BAAAHP010000117">
    <property type="protein sequence ID" value="GAA0945189.1"/>
    <property type="molecule type" value="Genomic_DNA"/>
</dbReference>
<organism evidence="2 3">
    <name type="scientific">Pseudonocardia zijingensis</name>
    <dbReference type="NCBI Taxonomy" id="153376"/>
    <lineage>
        <taxon>Bacteria</taxon>
        <taxon>Bacillati</taxon>
        <taxon>Actinomycetota</taxon>
        <taxon>Actinomycetes</taxon>
        <taxon>Pseudonocardiales</taxon>
        <taxon>Pseudonocardiaceae</taxon>
        <taxon>Pseudonocardia</taxon>
    </lineage>
</organism>
<accession>A0ABN1QNJ7</accession>
<sequence>MNHPESWPLRHLVLRTPRLELRPDDDAGLLELVDEAYRGVHPPERMPFLVPWTDTDPRELGRRMLQHFWAVRSRLTPERWSINFLVRHEGRVIGEQELSATDFRVVREVETGSWLGMRHQGRGFGTEMRAAVLAFAFDHLGAVRARSAAFTDNLASHRVSARLGYRPDGSTWVARRGEPAEDVRLVLDASGFVRPEWKLEVEGLDACRGLLAAD</sequence>
<protein>
    <submittedName>
        <fullName evidence="2">GNAT family protein</fullName>
    </submittedName>
</protein>
<dbReference type="Gene3D" id="3.40.630.30">
    <property type="match status" value="1"/>
</dbReference>
<dbReference type="PANTHER" id="PTHR43441:SF11">
    <property type="entry name" value="RIBOSOMAL-PROTEIN-SERINE ACETYLTRANSFERASE"/>
    <property type="match status" value="1"/>
</dbReference>
<dbReference type="InterPro" id="IPR000182">
    <property type="entry name" value="GNAT_dom"/>
</dbReference>
<reference evidence="2 3" key="1">
    <citation type="journal article" date="2019" name="Int. J. Syst. Evol. Microbiol.">
        <title>The Global Catalogue of Microorganisms (GCM) 10K type strain sequencing project: providing services to taxonomists for standard genome sequencing and annotation.</title>
        <authorList>
            <consortium name="The Broad Institute Genomics Platform"/>
            <consortium name="The Broad Institute Genome Sequencing Center for Infectious Disease"/>
            <person name="Wu L."/>
            <person name="Ma J."/>
        </authorList>
    </citation>
    <scope>NUCLEOTIDE SEQUENCE [LARGE SCALE GENOMIC DNA]</scope>
    <source>
        <strain evidence="2 3">JCM 11117</strain>
    </source>
</reference>
<dbReference type="InterPro" id="IPR016181">
    <property type="entry name" value="Acyl_CoA_acyltransferase"/>
</dbReference>
<gene>
    <name evidence="2" type="ORF">GCM10009559_43220</name>
</gene>
<dbReference type="PROSITE" id="PS51186">
    <property type="entry name" value="GNAT"/>
    <property type="match status" value="1"/>
</dbReference>
<evidence type="ECO:0000313" key="2">
    <source>
        <dbReference type="EMBL" id="GAA0945189.1"/>
    </source>
</evidence>
<comment type="caution">
    <text evidence="2">The sequence shown here is derived from an EMBL/GenBank/DDBJ whole genome shotgun (WGS) entry which is preliminary data.</text>
</comment>
<dbReference type="RefSeq" id="WP_343943296.1">
    <property type="nucleotide sequence ID" value="NZ_BAAAHP010000117.1"/>
</dbReference>
<feature type="domain" description="N-acetyltransferase" evidence="1">
    <location>
        <begin position="16"/>
        <end position="190"/>
    </location>
</feature>
<evidence type="ECO:0000259" key="1">
    <source>
        <dbReference type="PROSITE" id="PS51186"/>
    </source>
</evidence>
<dbReference type="Pfam" id="PF13302">
    <property type="entry name" value="Acetyltransf_3"/>
    <property type="match status" value="1"/>
</dbReference>
<dbReference type="Proteomes" id="UP001499967">
    <property type="component" value="Unassembled WGS sequence"/>
</dbReference>
<evidence type="ECO:0000313" key="3">
    <source>
        <dbReference type="Proteomes" id="UP001499967"/>
    </source>
</evidence>
<name>A0ABN1QNJ7_9PSEU</name>
<dbReference type="InterPro" id="IPR051908">
    <property type="entry name" value="Ribosomal_N-acetyltransferase"/>
</dbReference>
<keyword evidence="3" id="KW-1185">Reference proteome</keyword>